<dbReference type="RefSeq" id="WP_173947473.1">
    <property type="nucleotide sequence ID" value="NZ_CP102845.1"/>
</dbReference>
<evidence type="ECO:0000313" key="1">
    <source>
        <dbReference type="EMBL" id="UVF21360.1"/>
    </source>
</evidence>
<sequence>MELSKAATELVDEYRRSPGAEPLGFTRTAAYRQFIEAAEQAGFTGPEVEMDSEFSDRSPEWVAHASEEELRRYLHTLIRADRWNTDFPTAVLQACSGGQLGALAANLA</sequence>
<keyword evidence="2" id="KW-1185">Reference proteome</keyword>
<reference evidence="1" key="1">
    <citation type="submission" date="2022-08" db="EMBL/GenBank/DDBJ databases">
        <title>Microvirga terrae sp. nov., isolated from soil.</title>
        <authorList>
            <person name="Kim K.H."/>
            <person name="Seo Y.L."/>
            <person name="Kim J.M."/>
            <person name="Lee J.K."/>
            <person name="Han D.M."/>
            <person name="Jeon C.O."/>
        </authorList>
    </citation>
    <scope>NUCLEOTIDE SEQUENCE</scope>
    <source>
        <strain evidence="1">R24</strain>
    </source>
</reference>
<name>A0ABY5RVU1_9HYPH</name>
<dbReference type="EMBL" id="CP102845">
    <property type="protein sequence ID" value="UVF21360.1"/>
    <property type="molecule type" value="Genomic_DNA"/>
</dbReference>
<proteinExistence type="predicted"/>
<dbReference type="Proteomes" id="UP001017257">
    <property type="component" value="Chromosome"/>
</dbReference>
<organism evidence="1 2">
    <name type="scientific">Microvirga terrae</name>
    <dbReference type="NCBI Taxonomy" id="2740529"/>
    <lineage>
        <taxon>Bacteria</taxon>
        <taxon>Pseudomonadati</taxon>
        <taxon>Pseudomonadota</taxon>
        <taxon>Alphaproteobacteria</taxon>
        <taxon>Hyphomicrobiales</taxon>
        <taxon>Methylobacteriaceae</taxon>
        <taxon>Microvirga</taxon>
    </lineage>
</organism>
<protein>
    <submittedName>
        <fullName evidence="1">Uncharacterized protein</fullName>
    </submittedName>
</protein>
<accession>A0ABY5RVU1</accession>
<gene>
    <name evidence="1" type="ORF">HPT29_009640</name>
</gene>
<evidence type="ECO:0000313" key="2">
    <source>
        <dbReference type="Proteomes" id="UP001017257"/>
    </source>
</evidence>